<dbReference type="AlphaFoldDB" id="A0A8H9L690"/>
<protein>
    <submittedName>
        <fullName evidence="1">Uncharacterized protein</fullName>
    </submittedName>
</protein>
<keyword evidence="2" id="KW-1185">Reference proteome</keyword>
<dbReference type="EMBL" id="BMQG01000004">
    <property type="protein sequence ID" value="GGM40130.1"/>
    <property type="molecule type" value="Genomic_DNA"/>
</dbReference>
<reference evidence="2" key="1">
    <citation type="journal article" date="2019" name="Int. J. Syst. Evol. Microbiol.">
        <title>The Global Catalogue of Microorganisms (GCM) 10K type strain sequencing project: providing services to taxonomists for standard genome sequencing and annotation.</title>
        <authorList>
            <consortium name="The Broad Institute Genomics Platform"/>
            <consortium name="The Broad Institute Genome Sequencing Center for Infectious Disease"/>
            <person name="Wu L."/>
            <person name="Ma J."/>
        </authorList>
    </citation>
    <scope>NUCLEOTIDE SEQUENCE [LARGE SCALE GENOMIC DNA]</scope>
    <source>
        <strain evidence="2">JCM 31047</strain>
    </source>
</reference>
<dbReference type="RefSeq" id="WP_110831268.1">
    <property type="nucleotide sequence ID" value="NZ_BMQG01000004.1"/>
</dbReference>
<sequence length="96" mass="10644">MLELQGTYTALPNKRLVILARPFPAASGVWAQDIAALDEAFEAANRCEVRFRTPFGLMAGQLQEKNARQDRMRSFEGYVWFLRPAAPSAPQTTSGA</sequence>
<name>A0A8H9L690_9DEIO</name>
<comment type="caution">
    <text evidence="1">The sequence shown here is derived from an EMBL/GenBank/DDBJ whole genome shotgun (WGS) entry which is preliminary data.</text>
</comment>
<gene>
    <name evidence="1" type="ORF">GCM10008956_15700</name>
</gene>
<evidence type="ECO:0000313" key="1">
    <source>
        <dbReference type="EMBL" id="GGM40130.1"/>
    </source>
</evidence>
<evidence type="ECO:0000313" key="2">
    <source>
        <dbReference type="Proteomes" id="UP000600547"/>
    </source>
</evidence>
<organism evidence="1 2">
    <name type="scientific">Deinococcus arenae</name>
    <dbReference type="NCBI Taxonomy" id="1452751"/>
    <lineage>
        <taxon>Bacteria</taxon>
        <taxon>Thermotogati</taxon>
        <taxon>Deinococcota</taxon>
        <taxon>Deinococci</taxon>
        <taxon>Deinococcales</taxon>
        <taxon>Deinococcaceae</taxon>
        <taxon>Deinococcus</taxon>
    </lineage>
</organism>
<dbReference type="Proteomes" id="UP000600547">
    <property type="component" value="Unassembled WGS sequence"/>
</dbReference>
<accession>A0A8H9L690</accession>
<proteinExistence type="predicted"/>